<dbReference type="SUPFAM" id="SSF46689">
    <property type="entry name" value="Homeodomain-like"/>
    <property type="match status" value="1"/>
</dbReference>
<dbReference type="InterPro" id="IPR011075">
    <property type="entry name" value="TetR_C"/>
</dbReference>
<name>A0ABR6BEX5_9PSEU</name>
<dbReference type="EMBL" id="JACJID010000002">
    <property type="protein sequence ID" value="MBA8925424.1"/>
    <property type="molecule type" value="Genomic_DNA"/>
</dbReference>
<dbReference type="Gene3D" id="1.10.10.60">
    <property type="entry name" value="Homeodomain-like"/>
    <property type="match status" value="1"/>
</dbReference>
<keyword evidence="2 4" id="KW-0238">DNA-binding</keyword>
<dbReference type="InterPro" id="IPR050109">
    <property type="entry name" value="HTH-type_TetR-like_transc_reg"/>
</dbReference>
<keyword evidence="7" id="KW-1185">Reference proteome</keyword>
<dbReference type="Proteomes" id="UP000517916">
    <property type="component" value="Unassembled WGS sequence"/>
</dbReference>
<feature type="domain" description="HTH tetR-type" evidence="5">
    <location>
        <begin position="15"/>
        <end position="75"/>
    </location>
</feature>
<organism evidence="6 7">
    <name type="scientific">Kutzneria viridogrisea</name>
    <dbReference type="NCBI Taxonomy" id="47990"/>
    <lineage>
        <taxon>Bacteria</taxon>
        <taxon>Bacillati</taxon>
        <taxon>Actinomycetota</taxon>
        <taxon>Actinomycetes</taxon>
        <taxon>Pseudonocardiales</taxon>
        <taxon>Pseudonocardiaceae</taxon>
        <taxon>Kutzneria</taxon>
    </lineage>
</organism>
<keyword evidence="3" id="KW-0804">Transcription</keyword>
<proteinExistence type="predicted"/>
<protein>
    <submittedName>
        <fullName evidence="6">AcrR family transcriptional regulator</fullName>
    </submittedName>
</protein>
<evidence type="ECO:0000259" key="5">
    <source>
        <dbReference type="PROSITE" id="PS50977"/>
    </source>
</evidence>
<feature type="DNA-binding region" description="H-T-H motif" evidence="4">
    <location>
        <begin position="38"/>
        <end position="57"/>
    </location>
</feature>
<evidence type="ECO:0000256" key="1">
    <source>
        <dbReference type="ARBA" id="ARBA00023015"/>
    </source>
</evidence>
<reference evidence="6 7" key="1">
    <citation type="submission" date="2020-08" db="EMBL/GenBank/DDBJ databases">
        <title>Genomic Encyclopedia of Archaeal and Bacterial Type Strains, Phase II (KMG-II): from individual species to whole genera.</title>
        <authorList>
            <person name="Goeker M."/>
        </authorList>
    </citation>
    <scope>NUCLEOTIDE SEQUENCE [LARGE SCALE GENOMIC DNA]</scope>
    <source>
        <strain evidence="6 7">DSM 43850</strain>
    </source>
</reference>
<accession>A0ABR6BEX5</accession>
<dbReference type="Pfam" id="PF00440">
    <property type="entry name" value="TetR_N"/>
    <property type="match status" value="1"/>
</dbReference>
<dbReference type="PANTHER" id="PTHR30055">
    <property type="entry name" value="HTH-TYPE TRANSCRIPTIONAL REGULATOR RUTR"/>
    <property type="match status" value="1"/>
</dbReference>
<gene>
    <name evidence="6" type="ORF">BC739_002623</name>
</gene>
<dbReference type="PROSITE" id="PS50977">
    <property type="entry name" value="HTH_TETR_2"/>
    <property type="match status" value="1"/>
</dbReference>
<dbReference type="SUPFAM" id="SSF48498">
    <property type="entry name" value="Tetracyclin repressor-like, C-terminal domain"/>
    <property type="match status" value="1"/>
</dbReference>
<dbReference type="InterPro" id="IPR009057">
    <property type="entry name" value="Homeodomain-like_sf"/>
</dbReference>
<dbReference type="Gene3D" id="1.10.357.10">
    <property type="entry name" value="Tetracycline Repressor, domain 2"/>
    <property type="match status" value="1"/>
</dbReference>
<sequence length="197" mass="22415">MAVTDHRKGPRRRGDDLNNAIFDATMAELLEVGYERLTMDRVAERARTSKASLYRRWSNKVELVLETLVNSMPGPEELPSTGSLRGDLLAVLRHMVTVMDGPIGEAARRMVVESLDKPELMLAARKKFIDRRYELLMAVMRRWADRGEVRERAVTRRIAGVGPSLLRDHYLLNRGPMPDEVVVEIVDEVLLPLISVR</sequence>
<evidence type="ECO:0000256" key="4">
    <source>
        <dbReference type="PROSITE-ProRule" id="PRU00335"/>
    </source>
</evidence>
<evidence type="ECO:0000256" key="3">
    <source>
        <dbReference type="ARBA" id="ARBA00023163"/>
    </source>
</evidence>
<evidence type="ECO:0000313" key="6">
    <source>
        <dbReference type="EMBL" id="MBA8925424.1"/>
    </source>
</evidence>
<evidence type="ECO:0000313" key="7">
    <source>
        <dbReference type="Proteomes" id="UP000517916"/>
    </source>
</evidence>
<dbReference type="RefSeq" id="WP_025360111.1">
    <property type="nucleotide sequence ID" value="NZ_BAAABQ010000084.1"/>
</dbReference>
<dbReference type="InterPro" id="IPR036271">
    <property type="entry name" value="Tet_transcr_reg_TetR-rel_C_sf"/>
</dbReference>
<dbReference type="PANTHER" id="PTHR30055:SF225">
    <property type="entry name" value="TRANSCRIPTIONAL REGULATORY PROTEIN-RELATED"/>
    <property type="match status" value="1"/>
</dbReference>
<dbReference type="InterPro" id="IPR001647">
    <property type="entry name" value="HTH_TetR"/>
</dbReference>
<keyword evidence="1" id="KW-0805">Transcription regulation</keyword>
<evidence type="ECO:0000256" key="2">
    <source>
        <dbReference type="ARBA" id="ARBA00023125"/>
    </source>
</evidence>
<comment type="caution">
    <text evidence="6">The sequence shown here is derived from an EMBL/GenBank/DDBJ whole genome shotgun (WGS) entry which is preliminary data.</text>
</comment>
<dbReference type="Pfam" id="PF16859">
    <property type="entry name" value="TetR_C_11"/>
    <property type="match status" value="1"/>
</dbReference>